<dbReference type="RefSeq" id="WP_348718537.1">
    <property type="nucleotide sequence ID" value="NZ_CAXJIO010000015.1"/>
</dbReference>
<proteinExistence type="predicted"/>
<keyword evidence="2" id="KW-0812">Transmembrane</keyword>
<organism evidence="3 4">
    <name type="scientific">Tenacibaculum polynesiense</name>
    <dbReference type="NCBI Taxonomy" id="3137857"/>
    <lineage>
        <taxon>Bacteria</taxon>
        <taxon>Pseudomonadati</taxon>
        <taxon>Bacteroidota</taxon>
        <taxon>Flavobacteriia</taxon>
        <taxon>Flavobacteriales</taxon>
        <taxon>Flavobacteriaceae</taxon>
        <taxon>Tenacibaculum</taxon>
    </lineage>
</organism>
<evidence type="ECO:0000313" key="3">
    <source>
        <dbReference type="EMBL" id="CAL2104256.1"/>
    </source>
</evidence>
<dbReference type="Proteomes" id="UP001497527">
    <property type="component" value="Unassembled WGS sequence"/>
</dbReference>
<sequence>MEDKLHTYFSENDFDILEPHSGHIDRFQRKLEQQQKNTKKTSWRWLSVAASVILLLGFYLGSIQKTETFDLTTVSPKMAEAESFFVSTINQELKEIEKYRTIETEVLIEDTLDQIEELEEQYKAFIIDLKSNENKKQIIKGIIANYQQRLTLLEELLSQLENNENPNNFEINYDEVI</sequence>
<reference evidence="3 4" key="1">
    <citation type="submission" date="2024-05" db="EMBL/GenBank/DDBJ databases">
        <authorList>
            <person name="Duchaud E."/>
        </authorList>
    </citation>
    <scope>NUCLEOTIDE SEQUENCE [LARGE SCALE GENOMIC DNA]</scope>
    <source>
        <strain evidence="3">Ena-SAMPLE-TAB-13-05-2024-13:56:06:370-140308</strain>
    </source>
</reference>
<keyword evidence="4" id="KW-1185">Reference proteome</keyword>
<evidence type="ECO:0000256" key="2">
    <source>
        <dbReference type="SAM" id="Phobius"/>
    </source>
</evidence>
<accession>A0ABP1F3V7</accession>
<keyword evidence="1" id="KW-0175">Coiled coil</keyword>
<name>A0ABP1F3V7_9FLAO</name>
<evidence type="ECO:0008006" key="5">
    <source>
        <dbReference type="Google" id="ProtNLM"/>
    </source>
</evidence>
<evidence type="ECO:0000313" key="4">
    <source>
        <dbReference type="Proteomes" id="UP001497527"/>
    </source>
</evidence>
<protein>
    <recommendedName>
        <fullName evidence="5">Anti-sigma factor</fullName>
    </recommendedName>
</protein>
<keyword evidence="2" id="KW-0472">Membrane</keyword>
<keyword evidence="2" id="KW-1133">Transmembrane helix</keyword>
<gene>
    <name evidence="3" type="ORF">T190423A01A_60193</name>
</gene>
<feature type="transmembrane region" description="Helical" evidence="2">
    <location>
        <begin position="43"/>
        <end position="61"/>
    </location>
</feature>
<evidence type="ECO:0000256" key="1">
    <source>
        <dbReference type="SAM" id="Coils"/>
    </source>
</evidence>
<dbReference type="EMBL" id="CAXJIO010000015">
    <property type="protein sequence ID" value="CAL2104256.1"/>
    <property type="molecule type" value="Genomic_DNA"/>
</dbReference>
<comment type="caution">
    <text evidence="3">The sequence shown here is derived from an EMBL/GenBank/DDBJ whole genome shotgun (WGS) entry which is preliminary data.</text>
</comment>
<feature type="coiled-coil region" evidence="1">
    <location>
        <begin position="101"/>
        <end position="163"/>
    </location>
</feature>